<dbReference type="CDD" id="cd24079">
    <property type="entry name" value="ASKHA_NBD_PG1100-like"/>
    <property type="match status" value="1"/>
</dbReference>
<gene>
    <name evidence="1" type="ORF">FPZ42_14790</name>
</gene>
<dbReference type="EMBL" id="VOEI01000005">
    <property type="protein sequence ID" value="TWR25012.1"/>
    <property type="molecule type" value="Genomic_DNA"/>
</dbReference>
<dbReference type="InterPro" id="IPR052519">
    <property type="entry name" value="Euk-type_GlcNAc_Kinase"/>
</dbReference>
<evidence type="ECO:0000313" key="1">
    <source>
        <dbReference type="EMBL" id="TWR25012.1"/>
    </source>
</evidence>
<keyword evidence="2" id="KW-1185">Reference proteome</keyword>
<sequence>MILVADSGSSKTDWLLATPADGNKAFKCAGLNPYFLTEKEITRIIQEQLPDMVAYAGDVTEIYFFGAGCSSPDRHEIVTNAISTLFPEAYVSVDSDLLASAYATCGHEKGFCCVLGTGSNISFFDGEDIHDGQHGLGYVLGDEGSGTWFGKALLTDYLYELMPADIAVNFGKAFNPTKEAVIENVYRKPRGNAYLAAFSKFLSEIRSTDYGQNILRAGLQEFVDTNIKQSYPQYDRFKCHFVGSIAYVFADELKSICRDNGVHVGKIIRQPINDLQEFILKRDAANQSLL</sequence>
<dbReference type="Gene3D" id="1.10.720.160">
    <property type="match status" value="1"/>
</dbReference>
<name>A0A563U1R8_9SPHI</name>
<dbReference type="PANTHER" id="PTHR43190">
    <property type="entry name" value="N-ACETYL-D-GLUCOSAMINE KINASE"/>
    <property type="match status" value="1"/>
</dbReference>
<dbReference type="Gene3D" id="3.30.420.40">
    <property type="match status" value="2"/>
</dbReference>
<dbReference type="PANTHER" id="PTHR43190:SF3">
    <property type="entry name" value="N-ACETYL-D-GLUCOSAMINE KINASE"/>
    <property type="match status" value="1"/>
</dbReference>
<dbReference type="InterPro" id="IPR043129">
    <property type="entry name" value="ATPase_NBD"/>
</dbReference>
<comment type="caution">
    <text evidence="1">The sequence shown here is derived from an EMBL/GenBank/DDBJ whole genome shotgun (WGS) entry which is preliminary data.</text>
</comment>
<reference evidence="1 2" key="1">
    <citation type="submission" date="2019-07" db="EMBL/GenBank/DDBJ databases">
        <authorList>
            <person name="Kim J."/>
        </authorList>
    </citation>
    <scope>NUCLEOTIDE SEQUENCE [LARGE SCALE GENOMIC DNA]</scope>
    <source>
        <strain evidence="1 2">MJ1a</strain>
    </source>
</reference>
<protein>
    <submittedName>
        <fullName evidence="1">N-acetylglucosamine kinase</fullName>
    </submittedName>
</protein>
<keyword evidence="1" id="KW-0808">Transferase</keyword>
<keyword evidence="1" id="KW-0418">Kinase</keyword>
<dbReference type="AlphaFoldDB" id="A0A563U1R8"/>
<dbReference type="OrthoDB" id="871343at2"/>
<dbReference type="RefSeq" id="WP_146272457.1">
    <property type="nucleotide sequence ID" value="NZ_VOEI01000005.1"/>
</dbReference>
<accession>A0A563U1R8</accession>
<dbReference type="Proteomes" id="UP000318010">
    <property type="component" value="Unassembled WGS sequence"/>
</dbReference>
<dbReference type="GO" id="GO:0016301">
    <property type="term" value="F:kinase activity"/>
    <property type="evidence" value="ECO:0007669"/>
    <property type="project" value="UniProtKB-KW"/>
</dbReference>
<evidence type="ECO:0000313" key="2">
    <source>
        <dbReference type="Proteomes" id="UP000318010"/>
    </source>
</evidence>
<dbReference type="SUPFAM" id="SSF53067">
    <property type="entry name" value="Actin-like ATPase domain"/>
    <property type="match status" value="2"/>
</dbReference>
<proteinExistence type="predicted"/>
<organism evidence="1 2">
    <name type="scientific">Mucilaginibacter achroorhodeus</name>
    <dbReference type="NCBI Taxonomy" id="2599294"/>
    <lineage>
        <taxon>Bacteria</taxon>
        <taxon>Pseudomonadati</taxon>
        <taxon>Bacteroidota</taxon>
        <taxon>Sphingobacteriia</taxon>
        <taxon>Sphingobacteriales</taxon>
        <taxon>Sphingobacteriaceae</taxon>
        <taxon>Mucilaginibacter</taxon>
    </lineage>
</organism>